<dbReference type="InterPro" id="IPR003439">
    <property type="entry name" value="ABC_transporter-like_ATP-bd"/>
</dbReference>
<accession>A0ABP8D245</accession>
<dbReference type="CDD" id="cd03230">
    <property type="entry name" value="ABC_DR_subfamily_A"/>
    <property type="match status" value="1"/>
</dbReference>
<comment type="caution">
    <text evidence="4">The sequence shown here is derived from an EMBL/GenBank/DDBJ whole genome shotgun (WGS) entry which is preliminary data.</text>
</comment>
<keyword evidence="5" id="KW-1185">Reference proteome</keyword>
<proteinExistence type="predicted"/>
<dbReference type="EMBL" id="BAABAT010000003">
    <property type="protein sequence ID" value="GAA4246230.1"/>
    <property type="molecule type" value="Genomic_DNA"/>
</dbReference>
<dbReference type="InterPro" id="IPR027417">
    <property type="entry name" value="P-loop_NTPase"/>
</dbReference>
<keyword evidence="2 4" id="KW-0067">ATP-binding</keyword>
<dbReference type="InterPro" id="IPR003593">
    <property type="entry name" value="AAA+_ATPase"/>
</dbReference>
<evidence type="ECO:0000256" key="1">
    <source>
        <dbReference type="ARBA" id="ARBA00022741"/>
    </source>
</evidence>
<feature type="domain" description="ABC transporter" evidence="3">
    <location>
        <begin position="12"/>
        <end position="207"/>
    </location>
</feature>
<dbReference type="GO" id="GO:0005524">
    <property type="term" value="F:ATP binding"/>
    <property type="evidence" value="ECO:0007669"/>
    <property type="project" value="UniProtKB-KW"/>
</dbReference>
<dbReference type="Proteomes" id="UP001500620">
    <property type="component" value="Unassembled WGS sequence"/>
</dbReference>
<gene>
    <name evidence="4" type="ORF">GCM10022255_016670</name>
</gene>
<dbReference type="Gene3D" id="3.40.50.300">
    <property type="entry name" value="P-loop containing nucleotide triphosphate hydrolases"/>
    <property type="match status" value="1"/>
</dbReference>
<dbReference type="PANTHER" id="PTHR43038:SF7">
    <property type="entry name" value="ABC TRANSPORT SYSTEM ATP-BINDING PROTEIN"/>
    <property type="match status" value="1"/>
</dbReference>
<organism evidence="4 5">
    <name type="scientific">Dactylosporangium darangshiense</name>
    <dbReference type="NCBI Taxonomy" id="579108"/>
    <lineage>
        <taxon>Bacteria</taxon>
        <taxon>Bacillati</taxon>
        <taxon>Actinomycetota</taxon>
        <taxon>Actinomycetes</taxon>
        <taxon>Micromonosporales</taxon>
        <taxon>Micromonosporaceae</taxon>
        <taxon>Dactylosporangium</taxon>
    </lineage>
</organism>
<keyword evidence="1" id="KW-0547">Nucleotide-binding</keyword>
<dbReference type="PANTHER" id="PTHR43038">
    <property type="entry name" value="ATP-BINDING CASSETTE, SUB-FAMILY H, MEMBER 1"/>
    <property type="match status" value="1"/>
</dbReference>
<dbReference type="SUPFAM" id="SSF52540">
    <property type="entry name" value="P-loop containing nucleoside triphosphate hydrolases"/>
    <property type="match status" value="1"/>
</dbReference>
<evidence type="ECO:0000313" key="4">
    <source>
        <dbReference type="EMBL" id="GAA4246230.1"/>
    </source>
</evidence>
<protein>
    <submittedName>
        <fullName evidence="4">ABC transporter ATP-binding protein</fullName>
    </submittedName>
</protein>
<sequence>MVDGMDYGRVRLRAEGITKRYGRRNVLSGVDLTVRSGEVAAIVGANGAGKSTFLKICAGLAGADAGTVTISGTVGYCPQQAGLFQFLRADEHFELFGAGRDQPRPAARRSGRRMARQLSWNASEPTAARHLSGGTQQKLNLVLAAIGDPDLILLDEPYQGLDRGSYTDFWEWVFRWRQEGRAVVVVTHMLNLLDRVDTVLDLTPVEV</sequence>
<dbReference type="SMART" id="SM00382">
    <property type="entry name" value="AAA"/>
    <property type="match status" value="1"/>
</dbReference>
<name>A0ABP8D245_9ACTN</name>
<evidence type="ECO:0000313" key="5">
    <source>
        <dbReference type="Proteomes" id="UP001500620"/>
    </source>
</evidence>
<dbReference type="PROSITE" id="PS50893">
    <property type="entry name" value="ABC_TRANSPORTER_2"/>
    <property type="match status" value="1"/>
</dbReference>
<evidence type="ECO:0000259" key="3">
    <source>
        <dbReference type="PROSITE" id="PS50893"/>
    </source>
</evidence>
<evidence type="ECO:0000256" key="2">
    <source>
        <dbReference type="ARBA" id="ARBA00022840"/>
    </source>
</evidence>
<reference evidence="5" key="1">
    <citation type="journal article" date="2019" name="Int. J. Syst. Evol. Microbiol.">
        <title>The Global Catalogue of Microorganisms (GCM) 10K type strain sequencing project: providing services to taxonomists for standard genome sequencing and annotation.</title>
        <authorList>
            <consortium name="The Broad Institute Genomics Platform"/>
            <consortium name="The Broad Institute Genome Sequencing Center for Infectious Disease"/>
            <person name="Wu L."/>
            <person name="Ma J."/>
        </authorList>
    </citation>
    <scope>NUCLEOTIDE SEQUENCE [LARGE SCALE GENOMIC DNA]</scope>
    <source>
        <strain evidence="5">JCM 17441</strain>
    </source>
</reference>
<dbReference type="Pfam" id="PF00005">
    <property type="entry name" value="ABC_tran"/>
    <property type="match status" value="1"/>
</dbReference>